<reference evidence="3" key="3">
    <citation type="submission" date="2018-08" db="EMBL/GenBank/DDBJ databases">
        <authorList>
            <person name="Guldener U."/>
        </authorList>
    </citation>
    <scope>NUCLEOTIDE SEQUENCE</scope>
    <source>
        <strain evidence="3">UB2</strain>
    </source>
</reference>
<gene>
    <name evidence="3" type="ORF">UBRO2_02961</name>
    <name evidence="2" type="ORF">UBRO_03606</name>
</gene>
<accession>A0A1K0H944</accession>
<dbReference type="Proteomes" id="UP000658997">
    <property type="component" value="Unassembled WGS sequence"/>
</dbReference>
<evidence type="ECO:0000313" key="5">
    <source>
        <dbReference type="Proteomes" id="UP000658997"/>
    </source>
</evidence>
<dbReference type="Proteomes" id="UP000179920">
    <property type="component" value="Chromosome IX"/>
</dbReference>
<dbReference type="EMBL" id="LT558125">
    <property type="protein sequence ID" value="SAM83050.1"/>
    <property type="molecule type" value="Genomic_DNA"/>
</dbReference>
<keyword evidence="1" id="KW-0732">Signal</keyword>
<evidence type="ECO:0000313" key="2">
    <source>
        <dbReference type="EMBL" id="SAM83050.1"/>
    </source>
</evidence>
<name>A0A1K0H944_9BASI</name>
<protein>
    <submittedName>
        <fullName evidence="2">Uncharacterized protein</fullName>
    </submittedName>
</protein>
<proteinExistence type="predicted"/>
<feature type="signal peptide" evidence="1">
    <location>
        <begin position="1"/>
        <end position="24"/>
    </location>
</feature>
<evidence type="ECO:0000256" key="1">
    <source>
        <dbReference type="SAM" id="SignalP"/>
    </source>
</evidence>
<keyword evidence="5" id="KW-1185">Reference proteome</keyword>
<dbReference type="OrthoDB" id="2552791at2759"/>
<reference evidence="4" key="2">
    <citation type="submission" date="2016-04" db="EMBL/GenBank/DDBJ databases">
        <authorList>
            <person name="Guldener U."/>
            <person name="Guldener U."/>
        </authorList>
    </citation>
    <scope>NUCLEOTIDE SEQUENCE [LARGE SCALE GENOMIC DNA]</scope>
    <source>
        <strain evidence="4">UB2112</strain>
    </source>
</reference>
<sequence>MATTPFQFLFILLLALALLSGNNAAESKKAVPFGKRNIGGHFKDWYLSKMTKNYFCTVNGRLVPVDPRTGHMLLKSLRKRDIFDAFDEPLGHSAKTETGSCRNPTWVLPQGWTQPIPVTQFLAQYPWMDVDERGQMHLKPDYRAWLEQQGELRQQQAAQGGGQAVEAGGATDATAGGVVQDGGVGYVPPSFLNVGTGMAASSGLGGNNFGNGVAAGSAAHV</sequence>
<dbReference type="EMBL" id="ULHB01000051">
    <property type="protein sequence ID" value="SYW79277.1"/>
    <property type="molecule type" value="Genomic_DNA"/>
</dbReference>
<organism evidence="2 4">
    <name type="scientific">Ustilago bromivora</name>
    <dbReference type="NCBI Taxonomy" id="307758"/>
    <lineage>
        <taxon>Eukaryota</taxon>
        <taxon>Fungi</taxon>
        <taxon>Dikarya</taxon>
        <taxon>Basidiomycota</taxon>
        <taxon>Ustilaginomycotina</taxon>
        <taxon>Ustilaginomycetes</taxon>
        <taxon>Ustilaginales</taxon>
        <taxon>Ustilaginaceae</taxon>
        <taxon>Ustilago</taxon>
    </lineage>
</organism>
<evidence type="ECO:0000313" key="3">
    <source>
        <dbReference type="EMBL" id="SYW79277.1"/>
    </source>
</evidence>
<dbReference type="AlphaFoldDB" id="A0A1K0H944"/>
<feature type="chain" id="PRO_5038296005" evidence="1">
    <location>
        <begin position="25"/>
        <end position="221"/>
    </location>
</feature>
<reference evidence="2" key="1">
    <citation type="submission" date="2016-04" db="EMBL/GenBank/DDBJ databases">
        <authorList>
            <person name="Evans L.H."/>
            <person name="Alamgir A."/>
            <person name="Owens N."/>
            <person name="Weber N.D."/>
            <person name="Virtaneva K."/>
            <person name="Barbian K."/>
            <person name="Babar A."/>
            <person name="Rosenke K."/>
        </authorList>
    </citation>
    <scope>NUCLEOTIDE SEQUENCE</scope>
    <source>
        <strain evidence="2">UB2112</strain>
    </source>
</reference>
<evidence type="ECO:0000313" key="4">
    <source>
        <dbReference type="Proteomes" id="UP000179920"/>
    </source>
</evidence>